<comment type="caution">
    <text evidence="2">The sequence shown here is derived from an EMBL/GenBank/DDBJ whole genome shotgun (WGS) entry which is preliminary data.</text>
</comment>
<sequence>MEKEDCANLSGARISTTLWSLCVHRENLGVSKRVSIPSYLYRYTRINLADALITNYVNNDCWYDDTSDGPVDAEVTETQE</sequence>
<dbReference type="VEuPathDB" id="FungiDB:RhiirA1_448387"/>
<feature type="domain" description="L-Lysine epsilon oxidase N-terminal" evidence="1">
    <location>
        <begin position="50"/>
        <end position="76"/>
    </location>
</feature>
<evidence type="ECO:0000313" key="3">
    <source>
        <dbReference type="Proteomes" id="UP000232688"/>
    </source>
</evidence>
<dbReference type="InterPro" id="IPR041168">
    <property type="entry name" value="LodA_N"/>
</dbReference>
<evidence type="ECO:0000259" key="1">
    <source>
        <dbReference type="Pfam" id="PF17990"/>
    </source>
</evidence>
<proteinExistence type="predicted"/>
<organism evidence="2 3">
    <name type="scientific">Rhizophagus irregularis</name>
    <dbReference type="NCBI Taxonomy" id="588596"/>
    <lineage>
        <taxon>Eukaryota</taxon>
        <taxon>Fungi</taxon>
        <taxon>Fungi incertae sedis</taxon>
        <taxon>Mucoromycota</taxon>
        <taxon>Glomeromycotina</taxon>
        <taxon>Glomeromycetes</taxon>
        <taxon>Glomerales</taxon>
        <taxon>Glomeraceae</taxon>
        <taxon>Rhizophagus</taxon>
    </lineage>
</organism>
<gene>
    <name evidence="2" type="ORF">RhiirA1_448387</name>
</gene>
<reference evidence="2 3" key="2">
    <citation type="submission" date="2017-10" db="EMBL/GenBank/DDBJ databases">
        <title>Genome analyses suggest a sexual origin of heterokaryosis in a supposedly ancient asexual fungus.</title>
        <authorList>
            <person name="Corradi N."/>
            <person name="Sedzielewska K."/>
            <person name="Noel J."/>
            <person name="Charron P."/>
            <person name="Farinelli L."/>
            <person name="Marton T."/>
            <person name="Kruger M."/>
            <person name="Pelin A."/>
            <person name="Brachmann A."/>
            <person name="Corradi N."/>
        </authorList>
    </citation>
    <scope>NUCLEOTIDE SEQUENCE [LARGE SCALE GENOMIC DNA]</scope>
    <source>
        <strain evidence="2 3">A1</strain>
    </source>
</reference>
<accession>A0A2I1EAI8</accession>
<dbReference type="EMBL" id="LLXH01000016">
    <property type="protein sequence ID" value="PKC75766.1"/>
    <property type="molecule type" value="Genomic_DNA"/>
</dbReference>
<protein>
    <recommendedName>
        <fullName evidence="1">L-Lysine epsilon oxidase N-terminal domain-containing protein</fullName>
    </recommendedName>
</protein>
<dbReference type="Pfam" id="PF17990">
    <property type="entry name" value="LodA_N"/>
    <property type="match status" value="1"/>
</dbReference>
<name>A0A2I1EAI8_9GLOM</name>
<dbReference type="OrthoDB" id="2427302at2759"/>
<dbReference type="Proteomes" id="UP000232688">
    <property type="component" value="Unassembled WGS sequence"/>
</dbReference>
<evidence type="ECO:0000313" key="2">
    <source>
        <dbReference type="EMBL" id="PKC75766.1"/>
    </source>
</evidence>
<reference evidence="2 3" key="1">
    <citation type="submission" date="2017-10" db="EMBL/GenBank/DDBJ databases">
        <title>Extensive intraspecific genome diversity in a model arbuscular mycorrhizal fungus.</title>
        <authorList>
            <person name="Chen E.C.H."/>
            <person name="Morin E."/>
            <person name="Baudet D."/>
            <person name="Noel J."/>
            <person name="Ndikumana S."/>
            <person name="Charron P."/>
            <person name="St-Onge C."/>
            <person name="Giorgi J."/>
            <person name="Grigoriev I.V."/>
            <person name="Roux C."/>
            <person name="Martin F.M."/>
            <person name="Corradi N."/>
        </authorList>
    </citation>
    <scope>NUCLEOTIDE SEQUENCE [LARGE SCALE GENOMIC DNA]</scope>
    <source>
        <strain evidence="2 3">A1</strain>
    </source>
</reference>
<dbReference type="AlphaFoldDB" id="A0A2I1EAI8"/>